<name>A0A6C0QZM9_9BACL</name>
<organism evidence="1 2">
    <name type="scientific">Paenibacillus larvae subsp. larvae</name>
    <dbReference type="NCBI Taxonomy" id="147375"/>
    <lineage>
        <taxon>Bacteria</taxon>
        <taxon>Bacillati</taxon>
        <taxon>Bacillota</taxon>
        <taxon>Bacilli</taxon>
        <taxon>Bacillales</taxon>
        <taxon>Paenibacillaceae</taxon>
        <taxon>Paenibacillus</taxon>
    </lineage>
</organism>
<evidence type="ECO:0000313" key="2">
    <source>
        <dbReference type="Proteomes" id="UP000464330"/>
    </source>
</evidence>
<dbReference type="EMBL" id="CP019718">
    <property type="protein sequence ID" value="QHZ54040.1"/>
    <property type="molecule type" value="Genomic_DNA"/>
</dbReference>
<accession>A0A6C0QZM9</accession>
<dbReference type="Proteomes" id="UP000464330">
    <property type="component" value="Plasmid unnamed1"/>
</dbReference>
<sequence length="39" mass="4588">MICPFCGDEMEHWNQGIYECKDCEIMIPDDIDDDYASEI</sequence>
<dbReference type="AlphaFoldDB" id="A0A6C0QZM9"/>
<keyword evidence="1" id="KW-0614">Plasmid</keyword>
<reference evidence="1 2" key="1">
    <citation type="journal article" date="2020" name="Int. J. Med. Microbiol.">
        <title>Discovery of Paenibacillus larvae ERIC V: Phenotypic and genomic comparison to genotypes ERIC I-IV reveal different inventories of virulence factors which correlate with epidemiological prevalences of American Foulbrood.</title>
        <authorList>
            <person name="Beims H."/>
            <person name="Bunk B."/>
            <person name="Erler S."/>
            <person name="Mohr K.I."/>
            <person name="Sproer C."/>
            <person name="Pradella S."/>
            <person name="Gunther G."/>
            <person name="Rohde M."/>
            <person name="von der Ohe W."/>
            <person name="Steinert M."/>
        </authorList>
    </citation>
    <scope>NUCLEOTIDE SEQUENCE [LARGE SCALE GENOMIC DNA]</scope>
    <source>
        <strain evidence="1">Eric_V</strain>
        <plasmid evidence="1">unnamed1</plasmid>
    </source>
</reference>
<geneLocation type="plasmid" evidence="1 2">
    <name>unnamed1</name>
</geneLocation>
<evidence type="ECO:0000313" key="1">
    <source>
        <dbReference type="EMBL" id="QHZ54040.1"/>
    </source>
</evidence>
<protein>
    <submittedName>
        <fullName evidence="1">Uncharacterized protein</fullName>
    </submittedName>
</protein>
<proteinExistence type="predicted"/>
<gene>
    <name evidence="1" type="ORF">ERICV_05056</name>
</gene>